<accession>A0A100XX35</accession>
<sequence>MRLSTVFWASAILYLITALISKTVYSDLLPGPGAAPLAYALTFIGVIAVSYHLSGRLGDGYKTKLYLAVLVVVLSLLGWWGLILALAIIGATEVIIYYEARGVESNPENARRELRIILTFVVLVLFIIPVAAGAVPLLRPEARYSVFRLFYLAAGYLTVVVLSLKPDFRMFLLGETIAAVSTFRTVGLAVALAYFLRMVQRGNAKTGIRGRRRYFIIGAVLLTLLAVFVIRYYTTVRTYPGWSLGFFETLLYRPGVTYTVYERLFHLGMPWGERGILFSTDPKGYVGSLFGRDVGYTYTLFGQPAYDFGLLGLIEGAFLGMALADAERRRPTAVLSVTLMTLMVPIGVDAFFLSAMAFLAYLSVEVDVWKRSH</sequence>
<feature type="transmembrane region" description="Helical" evidence="1">
    <location>
        <begin position="333"/>
        <end position="362"/>
    </location>
</feature>
<dbReference type="Proteomes" id="UP000053462">
    <property type="component" value="Unassembled WGS sequence"/>
</dbReference>
<name>A0A100XX35_9EURY</name>
<reference evidence="2 3" key="1">
    <citation type="submission" date="2015-10" db="EMBL/GenBank/DDBJ databases">
        <title>Draft genome sequence of Thermococcus celericrescens strain DSM 17994.</title>
        <authorList>
            <person name="Hong S.-J."/>
            <person name="Park C.-E."/>
            <person name="Shin J.-H."/>
        </authorList>
    </citation>
    <scope>NUCLEOTIDE SEQUENCE [LARGE SCALE GENOMIC DNA]</scope>
    <source>
        <strain evidence="2 3">DSM 17994</strain>
    </source>
</reference>
<keyword evidence="1" id="KW-0472">Membrane</keyword>
<feature type="transmembrane region" description="Helical" evidence="1">
    <location>
        <begin position="145"/>
        <end position="164"/>
    </location>
</feature>
<feature type="transmembrane region" description="Helical" evidence="1">
    <location>
        <begin position="170"/>
        <end position="194"/>
    </location>
</feature>
<feature type="transmembrane region" description="Helical" evidence="1">
    <location>
        <begin position="116"/>
        <end position="138"/>
    </location>
</feature>
<dbReference type="OrthoDB" id="102256at2157"/>
<dbReference type="AlphaFoldDB" id="A0A100XX35"/>
<comment type="caution">
    <text evidence="2">The sequence shown here is derived from an EMBL/GenBank/DDBJ whole genome shotgun (WGS) entry which is preliminary data.</text>
</comment>
<keyword evidence="1" id="KW-0812">Transmembrane</keyword>
<evidence type="ECO:0000313" key="2">
    <source>
        <dbReference type="EMBL" id="KUH32882.1"/>
    </source>
</evidence>
<feature type="transmembrane region" description="Helical" evidence="1">
    <location>
        <begin position="65"/>
        <end position="96"/>
    </location>
</feature>
<feature type="transmembrane region" description="Helical" evidence="1">
    <location>
        <begin position="214"/>
        <end position="234"/>
    </location>
</feature>
<proteinExistence type="predicted"/>
<dbReference type="STRING" id="227598.APY94_07965"/>
<evidence type="ECO:0000313" key="3">
    <source>
        <dbReference type="Proteomes" id="UP000053462"/>
    </source>
</evidence>
<dbReference type="EMBL" id="LLYW01000028">
    <property type="protein sequence ID" value="KUH32882.1"/>
    <property type="molecule type" value="Genomic_DNA"/>
</dbReference>
<evidence type="ECO:0000256" key="1">
    <source>
        <dbReference type="SAM" id="Phobius"/>
    </source>
</evidence>
<gene>
    <name evidence="2" type="ORF">APY94_07965</name>
</gene>
<organism evidence="2 3">
    <name type="scientific">Thermococcus celericrescens</name>
    <dbReference type="NCBI Taxonomy" id="227598"/>
    <lineage>
        <taxon>Archaea</taxon>
        <taxon>Methanobacteriati</taxon>
        <taxon>Methanobacteriota</taxon>
        <taxon>Thermococci</taxon>
        <taxon>Thermococcales</taxon>
        <taxon>Thermococcaceae</taxon>
        <taxon>Thermococcus</taxon>
    </lineage>
</organism>
<keyword evidence="1" id="KW-1133">Transmembrane helix</keyword>
<protein>
    <recommendedName>
        <fullName evidence="4">Oligosaccharide repeat unit polymerase</fullName>
    </recommendedName>
</protein>
<dbReference type="InterPro" id="IPR002760">
    <property type="entry name" value="O_anti_polymase"/>
</dbReference>
<dbReference type="RefSeq" id="WP_058939130.1">
    <property type="nucleotide sequence ID" value="NZ_LLYW01000028.1"/>
</dbReference>
<dbReference type="Pfam" id="PF01901">
    <property type="entry name" value="O_anti_polymase"/>
    <property type="match status" value="1"/>
</dbReference>
<feature type="transmembrane region" description="Helical" evidence="1">
    <location>
        <begin position="308"/>
        <end position="326"/>
    </location>
</feature>
<feature type="transmembrane region" description="Helical" evidence="1">
    <location>
        <begin position="34"/>
        <end position="53"/>
    </location>
</feature>
<evidence type="ECO:0008006" key="4">
    <source>
        <dbReference type="Google" id="ProtNLM"/>
    </source>
</evidence>
<keyword evidence="3" id="KW-1185">Reference proteome</keyword>